<dbReference type="EC" id="5.2.1.8" evidence="2"/>
<dbReference type="InterPro" id="IPR027304">
    <property type="entry name" value="Trigger_fact/SurA_dom_sf"/>
</dbReference>
<sequence length="746" mass="84059">MDTNDKSSTENEDLKNDEMHNQRESPPESEASTLSDLLHAIGLKKNKTKSANPTKLNAFDAKKPEISASNTECDFEEPQSANTIEDHLAKEYESDFSEENVLLPNPNKKKRRTPLIVFTIIALVSVGVFRFFPFLFEPKPPSPDVVATYNGKNITIEELTSFIETEGLKEREHMLCPSHGYDHSKCDPSEECESHPIDSLQGYQQMVSRMSMEQIIKDWADAQGITNREEVKHGMKDLLNDVTVEQYVSQLHNDNVTADSVTKWEIQQYYSDNMEKFQGKSLADVEEKIKETLAAQKEENFFPAFIEELKKTAGLQVDFEVLKVAAPSEEEIAIYYNNNKKEFQIPASISFEEILIPADRADKATEAIRKIRSGESFVSVATVYSQGGKAESRTAEKGSLSEPMETTLWKMNVGDVSDPITNDDGTVSIVKPTKTAKPSLTPLSAARKEIESKLLRKIIDTEYNQRKNDTLFSIHSRRYTLGEFYTEFKELSPIYQDALATYEAKKSLVEQIISKELLLENSSDGSDSSDESHKMEELQIQYLSQVMHEEEVDVNLAEPTEEEISTFYKENQEELREPSTVELNLIWIDQGVGGEKAQQAKVKADEALASLNSGTSFEEVAKKYSEDASAANGGKIEGDLHEEYLAPVISKSAFSLKIGDVSPVLDYDNGYYIIQVRNRTEATIPTLEEASEEIKSHLQDLAHEKSTYQMQEKMLTNANFKVYNRTLRNMMKAVDVTGGGKLKSEQ</sequence>
<accession>A0A644ZJG1</accession>
<dbReference type="SUPFAM" id="SSF54534">
    <property type="entry name" value="FKBP-like"/>
    <property type="match status" value="2"/>
</dbReference>
<keyword evidence="5 9" id="KW-0413">Isomerase</keyword>
<keyword evidence="4" id="KW-0697">Rotamase</keyword>
<evidence type="ECO:0000256" key="3">
    <source>
        <dbReference type="ARBA" id="ARBA00022729"/>
    </source>
</evidence>
<evidence type="ECO:0000256" key="5">
    <source>
        <dbReference type="ARBA" id="ARBA00023235"/>
    </source>
</evidence>
<feature type="compositionally biased region" description="Basic and acidic residues" evidence="6">
    <location>
        <begin position="1"/>
        <end position="26"/>
    </location>
</feature>
<dbReference type="GO" id="GO:0003755">
    <property type="term" value="F:peptidyl-prolyl cis-trans isomerase activity"/>
    <property type="evidence" value="ECO:0007669"/>
    <property type="project" value="UniProtKB-EC"/>
</dbReference>
<dbReference type="AlphaFoldDB" id="A0A644ZJG1"/>
<dbReference type="PROSITE" id="PS50198">
    <property type="entry name" value="PPIC_PPIASE_2"/>
    <property type="match status" value="1"/>
</dbReference>
<dbReference type="EMBL" id="VSSQ01009012">
    <property type="protein sequence ID" value="MPM40468.1"/>
    <property type="molecule type" value="Genomic_DNA"/>
</dbReference>
<evidence type="ECO:0000313" key="9">
    <source>
        <dbReference type="EMBL" id="MPM40468.1"/>
    </source>
</evidence>
<evidence type="ECO:0000256" key="2">
    <source>
        <dbReference type="ARBA" id="ARBA00013194"/>
    </source>
</evidence>
<dbReference type="SUPFAM" id="SSF109998">
    <property type="entry name" value="Triger factor/SurA peptide-binding domain-like"/>
    <property type="match status" value="1"/>
</dbReference>
<comment type="caution">
    <text evidence="9">The sequence shown here is derived from an EMBL/GenBank/DDBJ whole genome shotgun (WGS) entry which is preliminary data.</text>
</comment>
<dbReference type="InterPro" id="IPR046357">
    <property type="entry name" value="PPIase_dom_sf"/>
</dbReference>
<evidence type="ECO:0000256" key="6">
    <source>
        <dbReference type="SAM" id="MobiDB-lite"/>
    </source>
</evidence>
<dbReference type="PANTHER" id="PTHR47245">
    <property type="entry name" value="PEPTIDYLPROLYL ISOMERASE"/>
    <property type="match status" value="1"/>
</dbReference>
<organism evidence="9">
    <name type="scientific">bioreactor metagenome</name>
    <dbReference type="NCBI Taxonomy" id="1076179"/>
    <lineage>
        <taxon>unclassified sequences</taxon>
        <taxon>metagenomes</taxon>
        <taxon>ecological metagenomes</taxon>
    </lineage>
</organism>
<dbReference type="InterPro" id="IPR050245">
    <property type="entry name" value="PrsA_foldase"/>
</dbReference>
<evidence type="ECO:0000256" key="7">
    <source>
        <dbReference type="SAM" id="Phobius"/>
    </source>
</evidence>
<keyword evidence="7" id="KW-0472">Membrane</keyword>
<feature type="region of interest" description="Disordered" evidence="6">
    <location>
        <begin position="1"/>
        <end position="34"/>
    </location>
</feature>
<name>A0A644ZJG1_9ZZZZ</name>
<keyword evidence="7" id="KW-0812">Transmembrane</keyword>
<dbReference type="InterPro" id="IPR000297">
    <property type="entry name" value="PPIase_PpiC"/>
</dbReference>
<evidence type="ECO:0000259" key="8">
    <source>
        <dbReference type="PROSITE" id="PS50198"/>
    </source>
</evidence>
<evidence type="ECO:0000256" key="4">
    <source>
        <dbReference type="ARBA" id="ARBA00023110"/>
    </source>
</evidence>
<dbReference type="PANTHER" id="PTHR47245:SF1">
    <property type="entry name" value="FOLDASE PROTEIN PRSA"/>
    <property type="match status" value="1"/>
</dbReference>
<proteinExistence type="predicted"/>
<protein>
    <recommendedName>
        <fullName evidence="2">peptidylprolyl isomerase</fullName>
        <ecNumber evidence="2">5.2.1.8</ecNumber>
    </recommendedName>
</protein>
<feature type="domain" description="PpiC" evidence="8">
    <location>
        <begin position="578"/>
        <end position="678"/>
    </location>
</feature>
<evidence type="ECO:0000256" key="1">
    <source>
        <dbReference type="ARBA" id="ARBA00000971"/>
    </source>
</evidence>
<dbReference type="Gene3D" id="3.10.50.40">
    <property type="match status" value="2"/>
</dbReference>
<keyword evidence="3" id="KW-0732">Signal</keyword>
<dbReference type="Pfam" id="PF13145">
    <property type="entry name" value="Rotamase_2"/>
    <property type="match status" value="2"/>
</dbReference>
<comment type="catalytic activity">
    <reaction evidence="1">
        <text>[protein]-peptidylproline (omega=180) = [protein]-peptidylproline (omega=0)</text>
        <dbReference type="Rhea" id="RHEA:16237"/>
        <dbReference type="Rhea" id="RHEA-COMP:10747"/>
        <dbReference type="Rhea" id="RHEA-COMP:10748"/>
        <dbReference type="ChEBI" id="CHEBI:83833"/>
        <dbReference type="ChEBI" id="CHEBI:83834"/>
        <dbReference type="EC" id="5.2.1.8"/>
    </reaction>
</comment>
<feature type="transmembrane region" description="Helical" evidence="7">
    <location>
        <begin position="115"/>
        <end position="136"/>
    </location>
</feature>
<keyword evidence="7" id="KW-1133">Transmembrane helix</keyword>
<reference evidence="9" key="1">
    <citation type="submission" date="2019-08" db="EMBL/GenBank/DDBJ databases">
        <authorList>
            <person name="Kucharzyk K."/>
            <person name="Murdoch R.W."/>
            <person name="Higgins S."/>
            <person name="Loffler F."/>
        </authorList>
    </citation>
    <scope>NUCLEOTIDE SEQUENCE</scope>
</reference>
<dbReference type="Gene3D" id="1.10.4030.10">
    <property type="entry name" value="Porin chaperone SurA, peptide-binding domain"/>
    <property type="match status" value="1"/>
</dbReference>
<gene>
    <name evidence="9" type="primary">prsA_11</name>
    <name evidence="9" type="ORF">SDC9_87112</name>
</gene>